<evidence type="ECO:0000313" key="2">
    <source>
        <dbReference type="EMBL" id="QDT59036.1"/>
    </source>
</evidence>
<reference evidence="2 3" key="1">
    <citation type="submission" date="2019-02" db="EMBL/GenBank/DDBJ databases">
        <title>Deep-cultivation of Planctomycetes and their phenomic and genomic characterization uncovers novel biology.</title>
        <authorList>
            <person name="Wiegand S."/>
            <person name="Jogler M."/>
            <person name="Boedeker C."/>
            <person name="Pinto D."/>
            <person name="Vollmers J."/>
            <person name="Rivas-Marin E."/>
            <person name="Kohn T."/>
            <person name="Peeters S.H."/>
            <person name="Heuer A."/>
            <person name="Rast P."/>
            <person name="Oberbeckmann S."/>
            <person name="Bunk B."/>
            <person name="Jeske O."/>
            <person name="Meyerdierks A."/>
            <person name="Storesund J.E."/>
            <person name="Kallscheuer N."/>
            <person name="Luecker S."/>
            <person name="Lage O.M."/>
            <person name="Pohl T."/>
            <person name="Merkel B.J."/>
            <person name="Hornburger P."/>
            <person name="Mueller R.-W."/>
            <person name="Bruemmer F."/>
            <person name="Labrenz M."/>
            <person name="Spormann A.M."/>
            <person name="Op den Camp H."/>
            <person name="Overmann J."/>
            <person name="Amann R."/>
            <person name="Jetten M.S.M."/>
            <person name="Mascher T."/>
            <person name="Medema M.H."/>
            <person name="Devos D.P."/>
            <person name="Kaster A.-K."/>
            <person name="Ovreas L."/>
            <person name="Rohde M."/>
            <person name="Galperin M.Y."/>
            <person name="Jogler C."/>
        </authorList>
    </citation>
    <scope>NUCLEOTIDE SEQUENCE [LARGE SCALE GENOMIC DNA]</scope>
    <source>
        <strain evidence="2 3">SV_7m_r</strain>
    </source>
</reference>
<sequence length="405" mass="44973">MVQCLLMMAVCWWSPFQVRSAQSPEDHDDVQRPVLQRAEFEPSDLSGPVPEKESPSVANESIATESRPRAPAGSLNIGFAYDPGQGKYDGAVGRPGDVWNFVDIGTTAVDYLRHADASGSSARLRVSKSDGEWAVKTDNQIFRGYIYHNCQCVDLEVSILDLQPGRYRVLVYAHGDAANQNASIEMQVGEENYGRRSTSKAVDADFRSSMLVDGVHYVSFEILVSAGEDVRITSHRDGSGYSMFNAIQLVPIPKPSQQARVKPAMPQAPQKQIPAVLQTFFKGLSNQDAEAINRVVAEKMMIVRTSDEVARATLPKDTLLIKPPKRVRNWSFAAVRDVEVLPSTTANRIAHVRFDLQLLRGPDADELGIKTRSFNRLQPLLKYPASAVMLWQEGHWKIQLLTLPI</sequence>
<dbReference type="RefSeq" id="WP_145270638.1">
    <property type="nucleotide sequence ID" value="NZ_CP036272.1"/>
</dbReference>
<accession>A0A517SSE9</accession>
<evidence type="ECO:0000313" key="3">
    <source>
        <dbReference type="Proteomes" id="UP000315003"/>
    </source>
</evidence>
<gene>
    <name evidence="2" type="ORF">SV7mr_15420</name>
</gene>
<dbReference type="OrthoDB" id="280583at2"/>
<feature type="region of interest" description="Disordered" evidence="1">
    <location>
        <begin position="39"/>
        <end position="70"/>
    </location>
</feature>
<evidence type="ECO:0000256" key="1">
    <source>
        <dbReference type="SAM" id="MobiDB-lite"/>
    </source>
</evidence>
<name>A0A517SSE9_9BACT</name>
<keyword evidence="3" id="KW-1185">Reference proteome</keyword>
<proteinExistence type="predicted"/>
<dbReference type="EMBL" id="CP036272">
    <property type="protein sequence ID" value="QDT59036.1"/>
    <property type="molecule type" value="Genomic_DNA"/>
</dbReference>
<organism evidence="2 3">
    <name type="scientific">Stieleria bergensis</name>
    <dbReference type="NCBI Taxonomy" id="2528025"/>
    <lineage>
        <taxon>Bacteria</taxon>
        <taxon>Pseudomonadati</taxon>
        <taxon>Planctomycetota</taxon>
        <taxon>Planctomycetia</taxon>
        <taxon>Pirellulales</taxon>
        <taxon>Pirellulaceae</taxon>
        <taxon>Stieleria</taxon>
    </lineage>
</organism>
<dbReference type="AlphaFoldDB" id="A0A517SSE9"/>
<dbReference type="Proteomes" id="UP000315003">
    <property type="component" value="Chromosome"/>
</dbReference>
<protein>
    <submittedName>
        <fullName evidence="2">Uncharacterized protein</fullName>
    </submittedName>
</protein>